<dbReference type="Pfam" id="PF26640">
    <property type="entry name" value="DUF8212"/>
    <property type="match status" value="1"/>
</dbReference>
<dbReference type="GeneID" id="89940862"/>
<feature type="region of interest" description="Disordered" evidence="1">
    <location>
        <begin position="302"/>
        <end position="322"/>
    </location>
</feature>
<feature type="compositionally biased region" description="Polar residues" evidence="1">
    <location>
        <begin position="310"/>
        <end position="322"/>
    </location>
</feature>
<keyword evidence="2" id="KW-1133">Transmembrane helix</keyword>
<evidence type="ECO:0000313" key="6">
    <source>
        <dbReference type="Proteomes" id="UP001302812"/>
    </source>
</evidence>
<keyword evidence="6" id="KW-1185">Reference proteome</keyword>
<feature type="domain" description="Heterokaryon incompatibility" evidence="3">
    <location>
        <begin position="22"/>
        <end position="97"/>
    </location>
</feature>
<dbReference type="PANTHER" id="PTHR10622">
    <property type="entry name" value="HET DOMAIN-CONTAINING PROTEIN"/>
    <property type="match status" value="1"/>
</dbReference>
<proteinExistence type="predicted"/>
<feature type="transmembrane region" description="Helical" evidence="2">
    <location>
        <begin position="188"/>
        <end position="206"/>
    </location>
</feature>
<comment type="caution">
    <text evidence="5">The sequence shown here is derived from an EMBL/GenBank/DDBJ whole genome shotgun (WGS) entry which is preliminary data.</text>
</comment>
<dbReference type="EMBL" id="MU853339">
    <property type="protein sequence ID" value="KAK4113427.1"/>
    <property type="molecule type" value="Genomic_DNA"/>
</dbReference>
<dbReference type="InterPro" id="IPR010730">
    <property type="entry name" value="HET"/>
</dbReference>
<dbReference type="PANTHER" id="PTHR10622:SF10">
    <property type="entry name" value="HET DOMAIN-CONTAINING PROTEIN"/>
    <property type="match status" value="1"/>
</dbReference>
<gene>
    <name evidence="5" type="ORF">N656DRAFT_788935</name>
</gene>
<evidence type="ECO:0000256" key="2">
    <source>
        <dbReference type="SAM" id="Phobius"/>
    </source>
</evidence>
<feature type="domain" description="DUF8212" evidence="4">
    <location>
        <begin position="211"/>
        <end position="239"/>
    </location>
</feature>
<keyword evidence="2" id="KW-0472">Membrane</keyword>
<evidence type="ECO:0000259" key="4">
    <source>
        <dbReference type="Pfam" id="PF26640"/>
    </source>
</evidence>
<dbReference type="InterPro" id="IPR058525">
    <property type="entry name" value="DUF8212"/>
</dbReference>
<evidence type="ECO:0000259" key="3">
    <source>
        <dbReference type="Pfam" id="PF06985"/>
    </source>
</evidence>
<evidence type="ECO:0000256" key="1">
    <source>
        <dbReference type="SAM" id="MobiDB-lite"/>
    </source>
</evidence>
<dbReference type="Pfam" id="PF06985">
    <property type="entry name" value="HET"/>
    <property type="match status" value="1"/>
</dbReference>
<reference evidence="5" key="2">
    <citation type="submission" date="2023-05" db="EMBL/GenBank/DDBJ databases">
        <authorList>
            <consortium name="Lawrence Berkeley National Laboratory"/>
            <person name="Steindorff A."/>
            <person name="Hensen N."/>
            <person name="Bonometti L."/>
            <person name="Westerberg I."/>
            <person name="Brannstrom I.O."/>
            <person name="Guillou S."/>
            <person name="Cros-Aarteil S."/>
            <person name="Calhoun S."/>
            <person name="Haridas S."/>
            <person name="Kuo A."/>
            <person name="Mondo S."/>
            <person name="Pangilinan J."/>
            <person name="Riley R."/>
            <person name="Labutti K."/>
            <person name="Andreopoulos B."/>
            <person name="Lipzen A."/>
            <person name="Chen C."/>
            <person name="Yanf M."/>
            <person name="Daum C."/>
            <person name="Ng V."/>
            <person name="Clum A."/>
            <person name="Ohm R."/>
            <person name="Martin F."/>
            <person name="Silar P."/>
            <person name="Natvig D."/>
            <person name="Lalanne C."/>
            <person name="Gautier V."/>
            <person name="Ament-Velasquez S.L."/>
            <person name="Kruys A."/>
            <person name="Hutchinson M.I."/>
            <person name="Powell A.J."/>
            <person name="Barry K."/>
            <person name="Miller A.N."/>
            <person name="Grigoriev I.V."/>
            <person name="Debuchy R."/>
            <person name="Gladieux P."/>
            <person name="Thoren M.H."/>
            <person name="Johannesson H."/>
        </authorList>
    </citation>
    <scope>NUCLEOTIDE SEQUENCE</scope>
    <source>
        <strain evidence="5">CBS 508.74</strain>
    </source>
</reference>
<dbReference type="AlphaFoldDB" id="A0AAN6TFC3"/>
<dbReference type="Proteomes" id="UP001302812">
    <property type="component" value="Unassembled WGS sequence"/>
</dbReference>
<name>A0AAN6TFC3_9PEZI</name>
<organism evidence="5 6">
    <name type="scientific">Canariomyces notabilis</name>
    <dbReference type="NCBI Taxonomy" id="2074819"/>
    <lineage>
        <taxon>Eukaryota</taxon>
        <taxon>Fungi</taxon>
        <taxon>Dikarya</taxon>
        <taxon>Ascomycota</taxon>
        <taxon>Pezizomycotina</taxon>
        <taxon>Sordariomycetes</taxon>
        <taxon>Sordariomycetidae</taxon>
        <taxon>Sordariales</taxon>
        <taxon>Chaetomiaceae</taxon>
        <taxon>Canariomyces</taxon>
    </lineage>
</organism>
<evidence type="ECO:0000313" key="5">
    <source>
        <dbReference type="EMBL" id="KAK4113427.1"/>
    </source>
</evidence>
<accession>A0AAN6TFC3</accession>
<protein>
    <submittedName>
        <fullName evidence="5">HET-domain-containing protein</fullName>
    </submittedName>
</protein>
<sequence>MRLINVTTTRFEEFPEYGMPRYAILSHTWGRDIEDLTFGELKGCCEQAKRDGFGYVWIDTCCIDKTNLVELSEAINSMFRWYQHAAVCYAYLSDVHDGEDPRAEGSSFRTSRWFSRGWTLQELLAPKRLVFFSTDWHRLGTKVQLRTVVEQITGIPERFLRGSSDISSASVAPRMSWAAQRQTGRPEDIAYCLLGIFGIAMPMIYGEGRDRAFMRLQEHIMRTTSDHSILAWGLGGPTSGSEQAQPGGGILANSPSDFAHSGHIVPQDQRTAYVDQLEISGGSLRVSLSVIATSTETIGLLNCGPEEDSQQSGSPLGSTVTP</sequence>
<reference evidence="5" key="1">
    <citation type="journal article" date="2023" name="Mol. Phylogenet. Evol.">
        <title>Genome-scale phylogeny and comparative genomics of the fungal order Sordariales.</title>
        <authorList>
            <person name="Hensen N."/>
            <person name="Bonometti L."/>
            <person name="Westerberg I."/>
            <person name="Brannstrom I.O."/>
            <person name="Guillou S."/>
            <person name="Cros-Aarteil S."/>
            <person name="Calhoun S."/>
            <person name="Haridas S."/>
            <person name="Kuo A."/>
            <person name="Mondo S."/>
            <person name="Pangilinan J."/>
            <person name="Riley R."/>
            <person name="LaButti K."/>
            <person name="Andreopoulos B."/>
            <person name="Lipzen A."/>
            <person name="Chen C."/>
            <person name="Yan M."/>
            <person name="Daum C."/>
            <person name="Ng V."/>
            <person name="Clum A."/>
            <person name="Steindorff A."/>
            <person name="Ohm R.A."/>
            <person name="Martin F."/>
            <person name="Silar P."/>
            <person name="Natvig D.O."/>
            <person name="Lalanne C."/>
            <person name="Gautier V."/>
            <person name="Ament-Velasquez S.L."/>
            <person name="Kruys A."/>
            <person name="Hutchinson M.I."/>
            <person name="Powell A.J."/>
            <person name="Barry K."/>
            <person name="Miller A.N."/>
            <person name="Grigoriev I.V."/>
            <person name="Debuchy R."/>
            <person name="Gladieux P."/>
            <person name="Hiltunen Thoren M."/>
            <person name="Johannesson H."/>
        </authorList>
    </citation>
    <scope>NUCLEOTIDE SEQUENCE</scope>
    <source>
        <strain evidence="5">CBS 508.74</strain>
    </source>
</reference>
<keyword evidence="2" id="KW-0812">Transmembrane</keyword>
<dbReference type="RefSeq" id="XP_064670997.1">
    <property type="nucleotide sequence ID" value="XM_064816737.1"/>
</dbReference>